<dbReference type="InterPro" id="IPR053780">
    <property type="entry name" value="Gp66-like"/>
</dbReference>
<gene>
    <name evidence="1" type="ORF">ACELLULO517_20520</name>
</gene>
<dbReference type="RefSeq" id="WP_227309299.1">
    <property type="nucleotide sequence ID" value="NZ_JAESVA010000008.1"/>
</dbReference>
<dbReference type="EMBL" id="JAESVA010000008">
    <property type="protein sequence ID" value="MCB8882641.1"/>
    <property type="molecule type" value="Genomic_DNA"/>
</dbReference>
<organism evidence="1 2">
    <name type="scientific">Acidisoma cellulosilyticum</name>
    <dbReference type="NCBI Taxonomy" id="2802395"/>
    <lineage>
        <taxon>Bacteria</taxon>
        <taxon>Pseudomonadati</taxon>
        <taxon>Pseudomonadota</taxon>
        <taxon>Alphaproteobacteria</taxon>
        <taxon>Acetobacterales</taxon>
        <taxon>Acidocellaceae</taxon>
        <taxon>Acidisoma</taxon>
    </lineage>
</organism>
<evidence type="ECO:0000313" key="1">
    <source>
        <dbReference type="EMBL" id="MCB8882641.1"/>
    </source>
</evidence>
<protein>
    <submittedName>
        <fullName evidence="1">Uncharacterized protein</fullName>
    </submittedName>
</protein>
<dbReference type="Proteomes" id="UP000721844">
    <property type="component" value="Unassembled WGS sequence"/>
</dbReference>
<accession>A0A963Z537</accession>
<name>A0A963Z537_9PROT</name>
<proteinExistence type="predicted"/>
<comment type="caution">
    <text evidence="1">The sequence shown here is derived from an EMBL/GenBank/DDBJ whole genome shotgun (WGS) entry which is preliminary data.</text>
</comment>
<sequence>MADDDCTGMVLDGQLQFGHASAGQVRGFISRHHAHCGIPTAWRFHSAVFNGGTLMGLAIVGNPVALALSGRCILEVNRLCIYGIERYGVLLEAIGQSLPGELRKHKRSY</sequence>
<dbReference type="NCBIfam" id="NF045478">
    <property type="entry name" value="XF1762_fam"/>
    <property type="match status" value="1"/>
</dbReference>
<evidence type="ECO:0000313" key="2">
    <source>
        <dbReference type="Proteomes" id="UP000721844"/>
    </source>
</evidence>
<dbReference type="AlphaFoldDB" id="A0A963Z537"/>
<reference evidence="1 2" key="1">
    <citation type="journal article" date="2021" name="Microorganisms">
        <title>Acidisoma silvae sp. nov. and Acidisomacellulosilytica sp. nov., Two Acidophilic Bacteria Isolated from Decaying Wood, Hydrolyzing Cellulose and Producing Poly-3-hydroxybutyrate.</title>
        <authorList>
            <person name="Mieszkin S."/>
            <person name="Pouder E."/>
            <person name="Uroz S."/>
            <person name="Simon-Colin C."/>
            <person name="Alain K."/>
        </authorList>
    </citation>
    <scope>NUCLEOTIDE SEQUENCE [LARGE SCALE GENOMIC DNA]</scope>
    <source>
        <strain evidence="1 2">HW T5.17</strain>
    </source>
</reference>
<keyword evidence="2" id="KW-1185">Reference proteome</keyword>